<evidence type="ECO:0000259" key="5">
    <source>
        <dbReference type="Pfam" id="PF02826"/>
    </source>
</evidence>
<comment type="similarity">
    <text evidence="1">Belongs to the D-isomer specific 2-hydroxyacid dehydrogenase family.</text>
</comment>
<evidence type="ECO:0000256" key="3">
    <source>
        <dbReference type="ARBA" id="ARBA00023027"/>
    </source>
</evidence>
<comment type="caution">
    <text evidence="6">The sequence shown here is derived from an EMBL/GenBank/DDBJ whole genome shotgun (WGS) entry which is preliminary data.</text>
</comment>
<dbReference type="Gene3D" id="3.40.50.720">
    <property type="entry name" value="NAD(P)-binding Rossmann-like Domain"/>
    <property type="match status" value="2"/>
</dbReference>
<dbReference type="AlphaFoldDB" id="A0A5J4QRE3"/>
<proteinExistence type="inferred from homology"/>
<evidence type="ECO:0000256" key="2">
    <source>
        <dbReference type="ARBA" id="ARBA00023002"/>
    </source>
</evidence>
<dbReference type="SUPFAM" id="SSF52283">
    <property type="entry name" value="Formate/glycerate dehydrogenase catalytic domain-like"/>
    <property type="match status" value="1"/>
</dbReference>
<dbReference type="SUPFAM" id="SSF51735">
    <property type="entry name" value="NAD(P)-binding Rossmann-fold domains"/>
    <property type="match status" value="1"/>
</dbReference>
<dbReference type="GO" id="GO:0051287">
    <property type="term" value="F:NAD binding"/>
    <property type="evidence" value="ECO:0007669"/>
    <property type="project" value="InterPro"/>
</dbReference>
<evidence type="ECO:0000259" key="4">
    <source>
        <dbReference type="Pfam" id="PF00389"/>
    </source>
</evidence>
<keyword evidence="2 6" id="KW-0560">Oxidoreductase</keyword>
<feature type="domain" description="D-isomer specific 2-hydroxyacid dehydrogenase NAD-binding" evidence="5">
    <location>
        <begin position="108"/>
        <end position="284"/>
    </location>
</feature>
<dbReference type="PROSITE" id="PS00670">
    <property type="entry name" value="D_2_HYDROXYACID_DH_2"/>
    <property type="match status" value="1"/>
</dbReference>
<dbReference type="InterPro" id="IPR050418">
    <property type="entry name" value="D-iso_2-hydroxyacid_DH_PdxB"/>
</dbReference>
<organism evidence="6">
    <name type="scientific">termite gut metagenome</name>
    <dbReference type="NCBI Taxonomy" id="433724"/>
    <lineage>
        <taxon>unclassified sequences</taxon>
        <taxon>metagenomes</taxon>
        <taxon>organismal metagenomes</taxon>
    </lineage>
</organism>
<reference evidence="6" key="1">
    <citation type="submission" date="2019-03" db="EMBL/GenBank/DDBJ databases">
        <title>Single cell metagenomics reveals metabolic interactions within the superorganism composed of flagellate Streblomastix strix and complex community of Bacteroidetes bacteria on its surface.</title>
        <authorList>
            <person name="Treitli S.C."/>
            <person name="Kolisko M."/>
            <person name="Husnik F."/>
            <person name="Keeling P."/>
            <person name="Hampl V."/>
        </authorList>
    </citation>
    <scope>NUCLEOTIDE SEQUENCE</scope>
    <source>
        <strain evidence="6">STM</strain>
    </source>
</reference>
<dbReference type="InterPro" id="IPR006140">
    <property type="entry name" value="D-isomer_DH_NAD-bd"/>
</dbReference>
<name>A0A5J4QRE3_9ZZZZ</name>
<accession>A0A5J4QRE3</accession>
<dbReference type="GO" id="GO:0004617">
    <property type="term" value="F:phosphoglycerate dehydrogenase activity"/>
    <property type="evidence" value="ECO:0007669"/>
    <property type="project" value="UniProtKB-EC"/>
</dbReference>
<dbReference type="InterPro" id="IPR006139">
    <property type="entry name" value="D-isomer_2_OHA_DH_cat_dom"/>
</dbReference>
<dbReference type="Pfam" id="PF00389">
    <property type="entry name" value="2-Hacid_dh"/>
    <property type="match status" value="1"/>
</dbReference>
<dbReference type="PROSITE" id="PS00671">
    <property type="entry name" value="D_2_HYDROXYACID_DH_3"/>
    <property type="match status" value="1"/>
</dbReference>
<keyword evidence="3" id="KW-0520">NAD</keyword>
<dbReference type="EC" id="1.1.1.95" evidence="6"/>
<dbReference type="Pfam" id="PF02826">
    <property type="entry name" value="2-Hacid_dh_C"/>
    <property type="match status" value="1"/>
</dbReference>
<dbReference type="InterPro" id="IPR036291">
    <property type="entry name" value="NAD(P)-bd_dom_sf"/>
</dbReference>
<sequence length="321" mass="34547">MKIVILDSNLGSIDLERNVSEPYGIQIDLPKQCKTEEDVFTVAKGADALVVQYAPVTRKIIEALPHLKVVSEYGVGVDSIDLAACTEKGIAVCNVPDYSYQEVSDQAIALTMALDRGIVVLDKQIRSGHYGLAAVKPLHRISGRIFGVIGLGRIARATALKARGIGYKVIGTDVALEPGTTTDEGIPIMTFDEVLSQSDVVSLHVPLMAKTKHLINAAALSKMKPDAILINTARGGIVDTEALLAVLKNKTIRGAGLDVFETEPLPEDHPLTALDNVILTPHAGYYSEESLFELKTRPVQNAVDVLTGKKPRNILNPQVLT</sequence>
<protein>
    <submittedName>
        <fullName evidence="6">D-3-phosphoglycerate dehydrogenase / 2-oxoglutarate reductase</fullName>
        <ecNumber evidence="6">1.1.1.95</ecNumber>
    </submittedName>
</protein>
<dbReference type="FunFam" id="3.40.50.720:FF:000203">
    <property type="entry name" value="D-3-phosphoglycerate dehydrogenase (SerA)"/>
    <property type="match status" value="1"/>
</dbReference>
<evidence type="ECO:0000313" key="6">
    <source>
        <dbReference type="EMBL" id="KAA6323450.1"/>
    </source>
</evidence>
<dbReference type="GO" id="GO:0003714">
    <property type="term" value="F:transcription corepressor activity"/>
    <property type="evidence" value="ECO:0007669"/>
    <property type="project" value="InterPro"/>
</dbReference>
<dbReference type="InterPro" id="IPR029753">
    <property type="entry name" value="D-isomer_DH_CS"/>
</dbReference>
<gene>
    <name evidence="6" type="ORF">EZS27_027113</name>
</gene>
<dbReference type="CDD" id="cd05299">
    <property type="entry name" value="CtBP_dh"/>
    <property type="match status" value="1"/>
</dbReference>
<feature type="domain" description="D-isomer specific 2-hydroxyacid dehydrogenase catalytic" evidence="4">
    <location>
        <begin position="26"/>
        <end position="316"/>
    </location>
</feature>
<dbReference type="InterPro" id="IPR043322">
    <property type="entry name" value="CtBP"/>
</dbReference>
<dbReference type="PANTHER" id="PTHR43761">
    <property type="entry name" value="D-ISOMER SPECIFIC 2-HYDROXYACID DEHYDROGENASE FAMILY PROTEIN (AFU_ORTHOLOGUE AFUA_1G13630)"/>
    <property type="match status" value="1"/>
</dbReference>
<evidence type="ECO:0000256" key="1">
    <source>
        <dbReference type="ARBA" id="ARBA00005854"/>
    </source>
</evidence>
<dbReference type="EMBL" id="SNRY01002803">
    <property type="protein sequence ID" value="KAA6323450.1"/>
    <property type="molecule type" value="Genomic_DNA"/>
</dbReference>
<dbReference type="PANTHER" id="PTHR43761:SF1">
    <property type="entry name" value="D-ISOMER SPECIFIC 2-HYDROXYACID DEHYDROGENASE CATALYTIC DOMAIN-CONTAINING PROTEIN-RELATED"/>
    <property type="match status" value="1"/>
</dbReference>